<evidence type="ECO:0000259" key="2">
    <source>
        <dbReference type="Pfam" id="PF02608"/>
    </source>
</evidence>
<dbReference type="EMBL" id="CADCWL010000109">
    <property type="protein sequence ID" value="CAA9566748.1"/>
    <property type="molecule type" value="Genomic_DNA"/>
</dbReference>
<gene>
    <name evidence="3" type="ORF">AVDCRST_MAG19-2346</name>
</gene>
<keyword evidence="1" id="KW-0732">Signal</keyword>
<dbReference type="AlphaFoldDB" id="A0A6J4V2M7"/>
<evidence type="ECO:0000256" key="1">
    <source>
        <dbReference type="ARBA" id="ARBA00022729"/>
    </source>
</evidence>
<dbReference type="InterPro" id="IPR003760">
    <property type="entry name" value="PnrA-like"/>
</dbReference>
<evidence type="ECO:0000313" key="3">
    <source>
        <dbReference type="EMBL" id="CAA9566748.1"/>
    </source>
</evidence>
<dbReference type="Pfam" id="PF02608">
    <property type="entry name" value="Bmp"/>
    <property type="match status" value="1"/>
</dbReference>
<accession>A0A6J4V2M7</accession>
<name>A0A6J4V2M7_9BACT</name>
<reference evidence="3" key="1">
    <citation type="submission" date="2020-02" db="EMBL/GenBank/DDBJ databases">
        <authorList>
            <person name="Meier V. D."/>
        </authorList>
    </citation>
    <scope>NUCLEOTIDE SEQUENCE</scope>
    <source>
        <strain evidence="3">AVDCRST_MAG19</strain>
    </source>
</reference>
<dbReference type="InterPro" id="IPR052910">
    <property type="entry name" value="ABC-Purine-Binding"/>
</dbReference>
<dbReference type="GO" id="GO:0005886">
    <property type="term" value="C:plasma membrane"/>
    <property type="evidence" value="ECO:0007669"/>
    <property type="project" value="InterPro"/>
</dbReference>
<organism evidence="3">
    <name type="scientific">uncultured Thermomicrobiales bacterium</name>
    <dbReference type="NCBI Taxonomy" id="1645740"/>
    <lineage>
        <taxon>Bacteria</taxon>
        <taxon>Pseudomonadati</taxon>
        <taxon>Thermomicrobiota</taxon>
        <taxon>Thermomicrobia</taxon>
        <taxon>Thermomicrobiales</taxon>
        <taxon>environmental samples</taxon>
    </lineage>
</organism>
<protein>
    <submittedName>
        <fullName evidence="3">Nucleoside ABC transporter, periplasmic nucleoside-binding protein</fullName>
    </submittedName>
</protein>
<proteinExistence type="predicted"/>
<dbReference type="PANTHER" id="PTHR43208:SF1">
    <property type="entry name" value="ABC TRANSPORTER SUBSTRATE-BINDING PROTEIN"/>
    <property type="match status" value="1"/>
</dbReference>
<dbReference type="PANTHER" id="PTHR43208">
    <property type="entry name" value="ABC TRANSPORTER SUBSTRATE-BINDING PROTEIN"/>
    <property type="match status" value="1"/>
</dbReference>
<dbReference type="Gene3D" id="3.40.50.2300">
    <property type="match status" value="2"/>
</dbReference>
<feature type="domain" description="ABC transporter substrate-binding protein PnrA-like" evidence="2">
    <location>
        <begin position="4"/>
        <end position="107"/>
    </location>
</feature>
<sequence>MPGAETAYQENVLDNPADWERMIRDFAKQGYDVVFTTSFGYMDPTINVAEDFPETPFVHISGCKTAENVGTGFGKQEEPRYMAGMISGRMTESGAIGYVAAFPIPEVM</sequence>